<keyword evidence="1" id="KW-0732">Signal</keyword>
<dbReference type="EMBL" id="QYUO01000003">
    <property type="protein sequence ID" value="RJF92832.1"/>
    <property type="molecule type" value="Genomic_DNA"/>
</dbReference>
<organism evidence="2 3">
    <name type="scientific">Noviherbaspirillum saxi</name>
    <dbReference type="NCBI Taxonomy" id="2320863"/>
    <lineage>
        <taxon>Bacteria</taxon>
        <taxon>Pseudomonadati</taxon>
        <taxon>Pseudomonadota</taxon>
        <taxon>Betaproteobacteria</taxon>
        <taxon>Burkholderiales</taxon>
        <taxon>Oxalobacteraceae</taxon>
        <taxon>Noviherbaspirillum</taxon>
    </lineage>
</organism>
<dbReference type="Proteomes" id="UP000265955">
    <property type="component" value="Unassembled WGS sequence"/>
</dbReference>
<sequence length="323" mass="33932">MKPIRLASLAMVIAVAAAAVYAFAPRQLPPFAATAVRVDRVHINGIAQVGPRLLAVGEAGHILYSDNQGAQWREAVRPAQTRSTLNQVLFSDTRNGIAVGHDGTILKTDNGGVSWRQVRFDDQHSEPLLGAAAVAGNQPGTTLYAVGSFGRFLVSRDSGETWADVAPLPKIDEAHLNALVAGPGKRLMLVGENGLVLRSPDGGAHWDSSTLPYKGSIFGALALSADTWLVYGMRGNVLRSSDFGASWEPIQTGMQTSFFGGTRLQDGRIVLVGQGGAILVSDDLGKSFRIHRVGGMASLTSIVEISAGKVLVGGEAGIAVETL</sequence>
<dbReference type="PANTHER" id="PTHR47199">
    <property type="entry name" value="PHOTOSYSTEM II STABILITY/ASSEMBLY FACTOR HCF136, CHLOROPLASTIC"/>
    <property type="match status" value="1"/>
</dbReference>
<dbReference type="SUPFAM" id="SSF110296">
    <property type="entry name" value="Oligoxyloglucan reducing end-specific cellobiohydrolase"/>
    <property type="match status" value="1"/>
</dbReference>
<protein>
    <submittedName>
        <fullName evidence="2">Sialidase</fullName>
    </submittedName>
</protein>
<dbReference type="OrthoDB" id="9767885at2"/>
<dbReference type="Gene3D" id="2.130.10.10">
    <property type="entry name" value="YVTN repeat-like/Quinoprotein amine dehydrogenase"/>
    <property type="match status" value="1"/>
</dbReference>
<dbReference type="AlphaFoldDB" id="A0A3A3FMS2"/>
<comment type="caution">
    <text evidence="2">The sequence shown here is derived from an EMBL/GenBank/DDBJ whole genome shotgun (WGS) entry which is preliminary data.</text>
</comment>
<dbReference type="CDD" id="cd15482">
    <property type="entry name" value="Sialidase_non-viral"/>
    <property type="match status" value="1"/>
</dbReference>
<proteinExistence type="predicted"/>
<name>A0A3A3FMS2_9BURK</name>
<dbReference type="InterPro" id="IPR015943">
    <property type="entry name" value="WD40/YVTN_repeat-like_dom_sf"/>
</dbReference>
<evidence type="ECO:0000313" key="3">
    <source>
        <dbReference type="Proteomes" id="UP000265955"/>
    </source>
</evidence>
<reference evidence="3" key="1">
    <citation type="submission" date="2018-09" db="EMBL/GenBank/DDBJ databases">
        <authorList>
            <person name="Zhu H."/>
        </authorList>
    </citation>
    <scope>NUCLEOTIDE SEQUENCE [LARGE SCALE GENOMIC DNA]</scope>
    <source>
        <strain evidence="3">K1R23-30</strain>
    </source>
</reference>
<gene>
    <name evidence="2" type="ORF">D3871_28855</name>
</gene>
<dbReference type="PANTHER" id="PTHR47199:SF2">
    <property type="entry name" value="PHOTOSYSTEM II STABILITY_ASSEMBLY FACTOR HCF136, CHLOROPLASTIC"/>
    <property type="match status" value="1"/>
</dbReference>
<keyword evidence="3" id="KW-1185">Reference proteome</keyword>
<evidence type="ECO:0000256" key="1">
    <source>
        <dbReference type="SAM" id="SignalP"/>
    </source>
</evidence>
<accession>A0A3A3FMS2</accession>
<evidence type="ECO:0000313" key="2">
    <source>
        <dbReference type="EMBL" id="RJF92832.1"/>
    </source>
</evidence>
<feature type="chain" id="PRO_5017196359" evidence="1">
    <location>
        <begin position="25"/>
        <end position="323"/>
    </location>
</feature>
<feature type="signal peptide" evidence="1">
    <location>
        <begin position="1"/>
        <end position="24"/>
    </location>
</feature>